<evidence type="ECO:0000313" key="3">
    <source>
        <dbReference type="EMBL" id="PAU45600.1"/>
    </source>
</evidence>
<feature type="region of interest" description="Disordered" evidence="1">
    <location>
        <begin position="1"/>
        <end position="26"/>
    </location>
</feature>
<keyword evidence="2" id="KW-0472">Membrane</keyword>
<feature type="transmembrane region" description="Helical" evidence="2">
    <location>
        <begin position="31"/>
        <end position="53"/>
    </location>
</feature>
<feature type="transmembrane region" description="Helical" evidence="2">
    <location>
        <begin position="91"/>
        <end position="112"/>
    </location>
</feature>
<evidence type="ECO:0000256" key="1">
    <source>
        <dbReference type="SAM" id="MobiDB-lite"/>
    </source>
</evidence>
<keyword evidence="4" id="KW-1185">Reference proteome</keyword>
<reference evidence="3 4" key="1">
    <citation type="submission" date="2017-08" db="EMBL/GenBank/DDBJ databases">
        <title>Genome sequence of Streptomyces albireticuli NRRL B-1670.</title>
        <authorList>
            <person name="Graham D.E."/>
            <person name="Mahan K.M."/>
            <person name="Klingeman D.M."/>
            <person name="Hettich R.L."/>
            <person name="Parry R.J."/>
            <person name="Spain J.C."/>
        </authorList>
    </citation>
    <scope>NUCLEOTIDE SEQUENCE [LARGE SCALE GENOMIC DNA]</scope>
    <source>
        <strain evidence="3 4">NRRL B-1670</strain>
    </source>
</reference>
<accession>A0A2A2D2P2</accession>
<dbReference type="Proteomes" id="UP000218944">
    <property type="component" value="Unassembled WGS sequence"/>
</dbReference>
<keyword evidence="2" id="KW-1133">Transmembrane helix</keyword>
<evidence type="ECO:0000256" key="2">
    <source>
        <dbReference type="SAM" id="Phobius"/>
    </source>
</evidence>
<proteinExistence type="predicted"/>
<dbReference type="RefSeq" id="WP_095583840.1">
    <property type="nucleotide sequence ID" value="NZ_JAJQQQ010000006.1"/>
</dbReference>
<comment type="caution">
    <text evidence="3">The sequence shown here is derived from an EMBL/GenBank/DDBJ whole genome shotgun (WGS) entry which is preliminary data.</text>
</comment>
<feature type="transmembrane region" description="Helical" evidence="2">
    <location>
        <begin position="118"/>
        <end position="137"/>
    </location>
</feature>
<gene>
    <name evidence="3" type="ORF">CK936_28595</name>
</gene>
<feature type="transmembrane region" description="Helical" evidence="2">
    <location>
        <begin position="59"/>
        <end position="79"/>
    </location>
</feature>
<name>A0A2A2D2P2_9ACTN</name>
<evidence type="ECO:0000313" key="4">
    <source>
        <dbReference type="Proteomes" id="UP000218944"/>
    </source>
</evidence>
<dbReference type="EMBL" id="NSJV01000556">
    <property type="protein sequence ID" value="PAU45600.1"/>
    <property type="molecule type" value="Genomic_DNA"/>
</dbReference>
<keyword evidence="2" id="KW-0812">Transmembrane</keyword>
<sequence length="146" mass="15808">MRKPTGPETPEPLEPPETGPARTTDGRGSNVLNLVLVVAGAILTIGVLVEWALGEGFDWVTSAWLLVLWPHGIRQLLLTRGRPRAAARAETVGTWTPLPAAALLWASLIIGWRRGEGTDWVVLVAALLLPLAGVFLLRSVRARRRA</sequence>
<protein>
    <submittedName>
        <fullName evidence="3">Uncharacterized protein</fullName>
    </submittedName>
</protein>
<feature type="compositionally biased region" description="Pro residues" evidence="1">
    <location>
        <begin position="7"/>
        <end position="18"/>
    </location>
</feature>
<organism evidence="3 4">
    <name type="scientific">Streptomyces albireticuli</name>
    <dbReference type="NCBI Taxonomy" id="1940"/>
    <lineage>
        <taxon>Bacteria</taxon>
        <taxon>Bacillati</taxon>
        <taxon>Actinomycetota</taxon>
        <taxon>Actinomycetes</taxon>
        <taxon>Kitasatosporales</taxon>
        <taxon>Streptomycetaceae</taxon>
        <taxon>Streptomyces</taxon>
    </lineage>
</organism>
<dbReference type="AlphaFoldDB" id="A0A2A2D2P2"/>